<evidence type="ECO:0000256" key="4">
    <source>
        <dbReference type="SAM" id="Phobius"/>
    </source>
</evidence>
<dbReference type="SUPFAM" id="SSF52540">
    <property type="entry name" value="P-loop containing nucleoside triphosphate hydrolases"/>
    <property type="match status" value="1"/>
</dbReference>
<keyword evidence="1" id="KW-0547">Nucleotide-binding</keyword>
<dbReference type="AlphaFoldDB" id="A0A8C9CU41"/>
<keyword evidence="2" id="KW-0342">GTP-binding</keyword>
<dbReference type="GeneTree" id="ENSGT00940000156840"/>
<evidence type="ECO:0000259" key="5">
    <source>
        <dbReference type="PROSITE" id="PS51715"/>
    </source>
</evidence>
<dbReference type="GO" id="GO:0005525">
    <property type="term" value="F:GTP binding"/>
    <property type="evidence" value="ECO:0007669"/>
    <property type="project" value="UniProtKB-KW"/>
</dbReference>
<dbReference type="CDD" id="cd01851">
    <property type="entry name" value="GBP"/>
    <property type="match status" value="1"/>
</dbReference>
<dbReference type="InterPro" id="IPR027417">
    <property type="entry name" value="P-loop_NTPase"/>
</dbReference>
<feature type="domain" description="GB1/RHD3-type G" evidence="5">
    <location>
        <begin position="35"/>
        <end position="148"/>
    </location>
</feature>
<organism evidence="6 7">
    <name type="scientific">Peromyscus maniculatus bairdii</name>
    <name type="common">Prairie deer mouse</name>
    <dbReference type="NCBI Taxonomy" id="230844"/>
    <lineage>
        <taxon>Eukaryota</taxon>
        <taxon>Metazoa</taxon>
        <taxon>Chordata</taxon>
        <taxon>Craniata</taxon>
        <taxon>Vertebrata</taxon>
        <taxon>Euteleostomi</taxon>
        <taxon>Mammalia</taxon>
        <taxon>Eutheria</taxon>
        <taxon>Euarchontoglires</taxon>
        <taxon>Glires</taxon>
        <taxon>Rodentia</taxon>
        <taxon>Myomorpha</taxon>
        <taxon>Muroidea</taxon>
        <taxon>Cricetidae</taxon>
        <taxon>Neotominae</taxon>
        <taxon>Peromyscus</taxon>
    </lineage>
</organism>
<comment type="similarity">
    <text evidence="3">Belongs to the TRAFAC class dynamin-like GTPase superfamily. GB1/RHD3 GTPase family.</text>
</comment>
<keyword evidence="4" id="KW-0472">Membrane</keyword>
<dbReference type="Gene3D" id="3.40.50.300">
    <property type="entry name" value="P-loop containing nucleotide triphosphate hydrolases"/>
    <property type="match status" value="1"/>
</dbReference>
<keyword evidence="7" id="KW-1185">Reference proteome</keyword>
<dbReference type="Pfam" id="PF02263">
    <property type="entry name" value="GBP"/>
    <property type="match status" value="1"/>
</dbReference>
<evidence type="ECO:0000256" key="1">
    <source>
        <dbReference type="ARBA" id="ARBA00022741"/>
    </source>
</evidence>
<evidence type="ECO:0000256" key="2">
    <source>
        <dbReference type="ARBA" id="ARBA00023134"/>
    </source>
</evidence>
<reference evidence="6" key="2">
    <citation type="submission" date="2025-08" db="UniProtKB">
        <authorList>
            <consortium name="Ensembl"/>
        </authorList>
    </citation>
    <scope>IDENTIFICATION</scope>
</reference>
<reference evidence="6 7" key="1">
    <citation type="submission" date="2018-10" db="EMBL/GenBank/DDBJ databases">
        <title>Improved assembly of the deer mouse Peromyscus maniculatus genome.</title>
        <authorList>
            <person name="Lassance J.-M."/>
            <person name="Hoekstra H.E."/>
        </authorList>
    </citation>
    <scope>NUCLEOTIDE SEQUENCE [LARGE SCALE GENOMIC DNA]</scope>
</reference>
<feature type="transmembrane region" description="Helical" evidence="4">
    <location>
        <begin position="30"/>
        <end position="47"/>
    </location>
</feature>
<dbReference type="InterPro" id="IPR015894">
    <property type="entry name" value="Guanylate-bd_N"/>
</dbReference>
<dbReference type="Proteomes" id="UP000694547">
    <property type="component" value="Chromosome 6"/>
</dbReference>
<evidence type="ECO:0000313" key="7">
    <source>
        <dbReference type="Proteomes" id="UP000694547"/>
    </source>
</evidence>
<reference evidence="6" key="3">
    <citation type="submission" date="2025-09" db="UniProtKB">
        <authorList>
            <consortium name="Ensembl"/>
        </authorList>
    </citation>
    <scope>IDENTIFICATION</scope>
</reference>
<evidence type="ECO:0000256" key="3">
    <source>
        <dbReference type="PROSITE-ProRule" id="PRU01052"/>
    </source>
</evidence>
<dbReference type="PANTHER" id="PTHR10751">
    <property type="entry name" value="GUANYLATE BINDING PROTEIN"/>
    <property type="match status" value="1"/>
</dbReference>
<proteinExistence type="inferred from homology"/>
<dbReference type="PROSITE" id="PS51715">
    <property type="entry name" value="G_GB1_RHD3"/>
    <property type="match status" value="1"/>
</dbReference>
<name>A0A8C9CU41_PERMB</name>
<dbReference type="FunFam" id="3.40.50.300:FF:004981">
    <property type="entry name" value="Guanylate-binding protein 1"/>
    <property type="match status" value="1"/>
</dbReference>
<protein>
    <recommendedName>
        <fullName evidence="5">GB1/RHD3-type G domain-containing protein</fullName>
    </recommendedName>
</protein>
<dbReference type="InterPro" id="IPR030386">
    <property type="entry name" value="G_GB1_RHD3_dom"/>
</dbReference>
<accession>A0A8C9CU41</accession>
<dbReference type="Ensembl" id="ENSPEMT00000039989.1">
    <property type="protein sequence ID" value="ENSPEMP00000037275.1"/>
    <property type="gene ID" value="ENSPEMG00000028917.1"/>
</dbReference>
<keyword evidence="4" id="KW-0812">Transmembrane</keyword>
<dbReference type="GO" id="GO:0003924">
    <property type="term" value="F:GTPase activity"/>
    <property type="evidence" value="ECO:0007669"/>
    <property type="project" value="InterPro"/>
</dbReference>
<sequence>MASETCMPDPMCLIENVKGQLRPNQKALETLSAITQPVVVVAIVGLYRTGKSYLMNKLAGKNTGFSLGSTVQSHTKGIWMWCVPHPQKAGHTLVLLDTEGLGDVEKGDNQNDCWIFALAVLLSSTFVYNSMGAINQQAMDQLQYPFFF</sequence>
<evidence type="ECO:0000313" key="6">
    <source>
        <dbReference type="Ensembl" id="ENSPEMP00000037275.1"/>
    </source>
</evidence>
<keyword evidence="4" id="KW-1133">Transmembrane helix</keyword>